<protein>
    <recommendedName>
        <fullName evidence="4">Peptidyl-prolyl cis-trans isomerase</fullName>
        <shortName evidence="4">PPIase</shortName>
        <ecNumber evidence="4">5.2.1.8</ecNumber>
    </recommendedName>
</protein>
<dbReference type="GO" id="GO:0006457">
    <property type="term" value="P:protein folding"/>
    <property type="evidence" value="ECO:0007669"/>
    <property type="project" value="InterPro"/>
</dbReference>
<dbReference type="GO" id="GO:0003755">
    <property type="term" value="F:peptidyl-prolyl cis-trans isomerase activity"/>
    <property type="evidence" value="ECO:0007669"/>
    <property type="project" value="UniProtKB-UniRule"/>
</dbReference>
<dbReference type="InterPro" id="IPR020892">
    <property type="entry name" value="Cyclophilin-type_PPIase_CS"/>
</dbReference>
<dbReference type="GO" id="GO:0016018">
    <property type="term" value="F:cyclosporin A binding"/>
    <property type="evidence" value="ECO:0007669"/>
    <property type="project" value="TreeGrafter"/>
</dbReference>
<keyword evidence="3 4" id="KW-0413">Isomerase</keyword>
<dbReference type="PROSITE" id="PS00170">
    <property type="entry name" value="CSA_PPIASE_1"/>
    <property type="match status" value="1"/>
</dbReference>
<dbReference type="FunFam" id="2.40.100.10:FF:000002">
    <property type="entry name" value="Peptidyl-prolyl cis-trans isomerase"/>
    <property type="match status" value="1"/>
</dbReference>
<sequence length="174" mass="18650">MSIEKPVVFFDITIGGSPKGRIEIELRPDVVPKTAENFRCLCTGEKGMGRSGKVLHFKGSGFHRVIPGFMCQGGDFTRSNGTGGESIYGEKFPDENFTLKHSGAGCLSMANSGVNTNGSQFFLCTAETTWLDGKHVVFGKVISGMDVVAAIEQVGSEQGRTRVPVLISDSGQLR</sequence>
<evidence type="ECO:0000256" key="4">
    <source>
        <dbReference type="RuleBase" id="RU363019"/>
    </source>
</evidence>
<dbReference type="AlphaFoldDB" id="A0A7S2XQP7"/>
<dbReference type="InterPro" id="IPR029000">
    <property type="entry name" value="Cyclophilin-like_dom_sf"/>
</dbReference>
<dbReference type="PROSITE" id="PS50072">
    <property type="entry name" value="CSA_PPIASE_2"/>
    <property type="match status" value="1"/>
</dbReference>
<feature type="domain" description="PPIase cyclophilin-type" evidence="5">
    <location>
        <begin position="9"/>
        <end position="172"/>
    </location>
</feature>
<dbReference type="InterPro" id="IPR002130">
    <property type="entry name" value="Cyclophilin-type_PPIase_dom"/>
</dbReference>
<name>A0A7S2XQP7_9STRA</name>
<dbReference type="EC" id="5.2.1.8" evidence="4"/>
<proteinExistence type="inferred from homology"/>
<dbReference type="GO" id="GO:0005737">
    <property type="term" value="C:cytoplasm"/>
    <property type="evidence" value="ECO:0007669"/>
    <property type="project" value="TreeGrafter"/>
</dbReference>
<dbReference type="EMBL" id="HBHQ01019987">
    <property type="protein sequence ID" value="CAD9821613.1"/>
    <property type="molecule type" value="Transcribed_RNA"/>
</dbReference>
<evidence type="ECO:0000313" key="6">
    <source>
        <dbReference type="EMBL" id="CAD9821613.1"/>
    </source>
</evidence>
<evidence type="ECO:0000259" key="5">
    <source>
        <dbReference type="PROSITE" id="PS50072"/>
    </source>
</evidence>
<comment type="function">
    <text evidence="4">PPIases accelerate the folding of proteins. It catalyzes the cis-trans isomerization of proline imidic peptide bonds in oligopeptides.</text>
</comment>
<comment type="catalytic activity">
    <reaction evidence="4">
        <text>[protein]-peptidylproline (omega=180) = [protein]-peptidylproline (omega=0)</text>
        <dbReference type="Rhea" id="RHEA:16237"/>
        <dbReference type="Rhea" id="RHEA-COMP:10747"/>
        <dbReference type="Rhea" id="RHEA-COMP:10748"/>
        <dbReference type="ChEBI" id="CHEBI:83833"/>
        <dbReference type="ChEBI" id="CHEBI:83834"/>
        <dbReference type="EC" id="5.2.1.8"/>
    </reaction>
</comment>
<keyword evidence="2 4" id="KW-0697">Rotamase</keyword>
<evidence type="ECO:0000256" key="3">
    <source>
        <dbReference type="ARBA" id="ARBA00023235"/>
    </source>
</evidence>
<reference evidence="6" key="1">
    <citation type="submission" date="2021-01" db="EMBL/GenBank/DDBJ databases">
        <authorList>
            <person name="Corre E."/>
            <person name="Pelletier E."/>
            <person name="Niang G."/>
            <person name="Scheremetjew M."/>
            <person name="Finn R."/>
            <person name="Kale V."/>
            <person name="Holt S."/>
            <person name="Cochrane G."/>
            <person name="Meng A."/>
            <person name="Brown T."/>
            <person name="Cohen L."/>
        </authorList>
    </citation>
    <scope>NUCLEOTIDE SEQUENCE</scope>
    <source>
        <strain evidence="6">CCMP2084</strain>
    </source>
</reference>
<comment type="similarity">
    <text evidence="1 4">Belongs to the cyclophilin-type PPIase family.</text>
</comment>
<dbReference type="PANTHER" id="PTHR11071:SF561">
    <property type="entry name" value="PEPTIDYL-PROLYL CIS-TRANS ISOMERASE D-RELATED"/>
    <property type="match status" value="1"/>
</dbReference>
<dbReference type="SUPFAM" id="SSF50891">
    <property type="entry name" value="Cyclophilin-like"/>
    <property type="match status" value="1"/>
</dbReference>
<accession>A0A7S2XQP7</accession>
<dbReference type="PRINTS" id="PR00153">
    <property type="entry name" value="CSAPPISMRASE"/>
</dbReference>
<dbReference type="Pfam" id="PF00160">
    <property type="entry name" value="Pro_isomerase"/>
    <property type="match status" value="1"/>
</dbReference>
<gene>
    <name evidence="6" type="ORF">ASEP1449_LOCUS13447</name>
</gene>
<dbReference type="InterPro" id="IPR024936">
    <property type="entry name" value="Cyclophilin-type_PPIase"/>
</dbReference>
<evidence type="ECO:0000256" key="1">
    <source>
        <dbReference type="ARBA" id="ARBA00007365"/>
    </source>
</evidence>
<evidence type="ECO:0000256" key="2">
    <source>
        <dbReference type="ARBA" id="ARBA00023110"/>
    </source>
</evidence>
<dbReference type="PIRSF" id="PIRSF001467">
    <property type="entry name" value="Peptidylpro_ismrse"/>
    <property type="match status" value="1"/>
</dbReference>
<dbReference type="PANTHER" id="PTHR11071">
    <property type="entry name" value="PEPTIDYL-PROLYL CIS-TRANS ISOMERASE"/>
    <property type="match status" value="1"/>
</dbReference>
<dbReference type="CDD" id="cd01926">
    <property type="entry name" value="cyclophilin_ABH_like"/>
    <property type="match status" value="1"/>
</dbReference>
<organism evidence="6">
    <name type="scientific">Attheya septentrionalis</name>
    <dbReference type="NCBI Taxonomy" id="420275"/>
    <lineage>
        <taxon>Eukaryota</taxon>
        <taxon>Sar</taxon>
        <taxon>Stramenopiles</taxon>
        <taxon>Ochrophyta</taxon>
        <taxon>Bacillariophyta</taxon>
        <taxon>Coscinodiscophyceae</taxon>
        <taxon>Chaetocerotophycidae</taxon>
        <taxon>Chaetocerotales</taxon>
        <taxon>Attheyaceae</taxon>
        <taxon>Attheya</taxon>
    </lineage>
</organism>
<dbReference type="Gene3D" id="2.40.100.10">
    <property type="entry name" value="Cyclophilin-like"/>
    <property type="match status" value="1"/>
</dbReference>